<reference evidence="2 3" key="1">
    <citation type="journal article" date="2015" name="Stand. Genomic Sci.">
        <title>Genomic Encyclopedia of Bacterial and Archaeal Type Strains, Phase III: the genomes of soil and plant-associated and newly described type strains.</title>
        <authorList>
            <person name="Whitman W.B."/>
            <person name="Woyke T."/>
            <person name="Klenk H.P."/>
            <person name="Zhou Y."/>
            <person name="Lilburn T.G."/>
            <person name="Beck B.J."/>
            <person name="De Vos P."/>
            <person name="Vandamme P."/>
            <person name="Eisen J.A."/>
            <person name="Garrity G."/>
            <person name="Hugenholtz P."/>
            <person name="Kyrpides N.C."/>
        </authorList>
    </citation>
    <scope>NUCLEOTIDE SEQUENCE [LARGE SCALE GENOMIC DNA]</scope>
    <source>
        <strain evidence="2 3">CGMCC 1.10116</strain>
    </source>
</reference>
<dbReference type="OrthoDB" id="2943632at2"/>
<proteinExistence type="predicted"/>
<keyword evidence="1" id="KW-0472">Membrane</keyword>
<evidence type="ECO:0000256" key="1">
    <source>
        <dbReference type="SAM" id="Phobius"/>
    </source>
</evidence>
<name>A0A562QI21_9BACI</name>
<keyword evidence="3" id="KW-1185">Reference proteome</keyword>
<dbReference type="InterPro" id="IPR025418">
    <property type="entry name" value="YrhC-like"/>
</dbReference>
<accession>A0A562QI21</accession>
<evidence type="ECO:0000313" key="2">
    <source>
        <dbReference type="EMBL" id="TWI56313.1"/>
    </source>
</evidence>
<dbReference type="Proteomes" id="UP000315711">
    <property type="component" value="Unassembled WGS sequence"/>
</dbReference>
<feature type="transmembrane region" description="Helical" evidence="1">
    <location>
        <begin position="48"/>
        <end position="68"/>
    </location>
</feature>
<dbReference type="AlphaFoldDB" id="A0A562QI21"/>
<gene>
    <name evidence="2" type="ORF">IQ10_02207</name>
</gene>
<feature type="transmembrane region" description="Helical" evidence="1">
    <location>
        <begin position="20"/>
        <end position="36"/>
    </location>
</feature>
<keyword evidence="1" id="KW-0812">Transmembrane</keyword>
<dbReference type="Pfam" id="PF14143">
    <property type="entry name" value="YrhC"/>
    <property type="match status" value="1"/>
</dbReference>
<protein>
    <submittedName>
        <fullName evidence="2">YrhC-like protein</fullName>
    </submittedName>
</protein>
<sequence length="79" mass="9067">MEDKKFKQLKDKVDDYKRFGFILLSLSMFLFIGLFVPSEGLVKEIPGMFIGGVFVTLILATISHRIAIKAEKQLYEESH</sequence>
<dbReference type="RefSeq" id="WP_144450511.1">
    <property type="nucleotide sequence ID" value="NZ_VLKZ01000005.1"/>
</dbReference>
<comment type="caution">
    <text evidence="2">The sequence shown here is derived from an EMBL/GenBank/DDBJ whole genome shotgun (WGS) entry which is preliminary data.</text>
</comment>
<keyword evidence="1" id="KW-1133">Transmembrane helix</keyword>
<organism evidence="2 3">
    <name type="scientific">Halalkalibacter nanhaiisediminis</name>
    <dbReference type="NCBI Taxonomy" id="688079"/>
    <lineage>
        <taxon>Bacteria</taxon>
        <taxon>Bacillati</taxon>
        <taxon>Bacillota</taxon>
        <taxon>Bacilli</taxon>
        <taxon>Bacillales</taxon>
        <taxon>Bacillaceae</taxon>
        <taxon>Halalkalibacter</taxon>
    </lineage>
</organism>
<dbReference type="EMBL" id="VLKZ01000005">
    <property type="protein sequence ID" value="TWI56313.1"/>
    <property type="molecule type" value="Genomic_DNA"/>
</dbReference>
<evidence type="ECO:0000313" key="3">
    <source>
        <dbReference type="Proteomes" id="UP000315711"/>
    </source>
</evidence>